<keyword evidence="2" id="KW-0808">Transferase</keyword>
<evidence type="ECO:0000313" key="2">
    <source>
        <dbReference type="EMBL" id="MFC7204578.1"/>
    </source>
</evidence>
<dbReference type="GO" id="GO:0008168">
    <property type="term" value="F:methyltransferase activity"/>
    <property type="evidence" value="ECO:0007669"/>
    <property type="project" value="UniProtKB-KW"/>
</dbReference>
<dbReference type="RefSeq" id="WP_390224395.1">
    <property type="nucleotide sequence ID" value="NZ_JBHTAA010000005.1"/>
</dbReference>
<organism evidence="2 3">
    <name type="scientific">Haloferax namakaokahaiae</name>
    <dbReference type="NCBI Taxonomy" id="1748331"/>
    <lineage>
        <taxon>Archaea</taxon>
        <taxon>Methanobacteriati</taxon>
        <taxon>Methanobacteriota</taxon>
        <taxon>Stenosarchaea group</taxon>
        <taxon>Halobacteria</taxon>
        <taxon>Halobacteriales</taxon>
        <taxon>Haloferacaceae</taxon>
        <taxon>Haloferax</taxon>
    </lineage>
</organism>
<gene>
    <name evidence="2" type="ORF">ACFQJC_13710</name>
</gene>
<dbReference type="InterPro" id="IPR013216">
    <property type="entry name" value="Methyltransf_11"/>
</dbReference>
<evidence type="ECO:0000259" key="1">
    <source>
        <dbReference type="Pfam" id="PF08241"/>
    </source>
</evidence>
<proteinExistence type="predicted"/>
<evidence type="ECO:0000313" key="3">
    <source>
        <dbReference type="Proteomes" id="UP001596481"/>
    </source>
</evidence>
<dbReference type="Proteomes" id="UP001596481">
    <property type="component" value="Unassembled WGS sequence"/>
</dbReference>
<dbReference type="Pfam" id="PF08241">
    <property type="entry name" value="Methyltransf_11"/>
    <property type="match status" value="1"/>
</dbReference>
<protein>
    <submittedName>
        <fullName evidence="2">Class I SAM-dependent methyltransferase</fullName>
        <ecNumber evidence="2">2.1.-.-</ecNumber>
    </submittedName>
</protein>
<comment type="caution">
    <text evidence="2">The sequence shown here is derived from an EMBL/GenBank/DDBJ whole genome shotgun (WGS) entry which is preliminary data.</text>
</comment>
<feature type="domain" description="Methyltransferase type 11" evidence="1">
    <location>
        <begin position="18"/>
        <end position="69"/>
    </location>
</feature>
<dbReference type="InterPro" id="IPR029063">
    <property type="entry name" value="SAM-dependent_MTases_sf"/>
</dbReference>
<dbReference type="EMBL" id="JBHTAA010000005">
    <property type="protein sequence ID" value="MFC7204578.1"/>
    <property type="molecule type" value="Genomic_DNA"/>
</dbReference>
<dbReference type="EC" id="2.1.-.-" evidence="2"/>
<sequence length="139" mass="15464">MQYDSEKFEVVRFDLTRSFAHGDMRALPFADDAFDGVWNCVSFLHVPQDDARRTLREFQRVLTDGGVVYLSVKRGEKAATALIAGTLSGICPTKFARCSSIRRSARCRSKERKIGCKSSRAQLDDPAFPTSHNGTVSSL</sequence>
<dbReference type="Gene3D" id="3.40.50.150">
    <property type="entry name" value="Vaccinia Virus protein VP39"/>
    <property type="match status" value="1"/>
</dbReference>
<dbReference type="AlphaFoldDB" id="A0ABD5ZI70"/>
<reference evidence="2 3" key="1">
    <citation type="journal article" date="2019" name="Int. J. Syst. Evol. Microbiol.">
        <title>The Global Catalogue of Microorganisms (GCM) 10K type strain sequencing project: providing services to taxonomists for standard genome sequencing and annotation.</title>
        <authorList>
            <consortium name="The Broad Institute Genomics Platform"/>
            <consortium name="The Broad Institute Genome Sequencing Center for Infectious Disease"/>
            <person name="Wu L."/>
            <person name="Ma J."/>
        </authorList>
    </citation>
    <scope>NUCLEOTIDE SEQUENCE [LARGE SCALE GENOMIC DNA]</scope>
    <source>
        <strain evidence="2 3">DSM 29988</strain>
    </source>
</reference>
<dbReference type="GO" id="GO:0032259">
    <property type="term" value="P:methylation"/>
    <property type="evidence" value="ECO:0007669"/>
    <property type="project" value="UniProtKB-KW"/>
</dbReference>
<keyword evidence="3" id="KW-1185">Reference proteome</keyword>
<dbReference type="SUPFAM" id="SSF53335">
    <property type="entry name" value="S-adenosyl-L-methionine-dependent methyltransferases"/>
    <property type="match status" value="1"/>
</dbReference>
<dbReference type="CDD" id="cd02440">
    <property type="entry name" value="AdoMet_MTases"/>
    <property type="match status" value="1"/>
</dbReference>
<accession>A0ABD5ZI70</accession>
<name>A0ABD5ZI70_9EURY</name>
<keyword evidence="2" id="KW-0489">Methyltransferase</keyword>